<sequence length="280" mass="31578">MYLLITPLGASAFKWGGISSILISGSINSGYFEPLPLPSTIHGFLKYAYIINGLGKDAPSFKGPLFYAKGEKNEVWCVHHYPLGLICNKNGSFLQFKKVEERYFERRIGIALNRENKLVKERYIYMEKMLDMVNLAKEILNEYPKKFGILIEVNDEKAVKLDNFVGPFGGESRPAKIKRVEPNIQKIGKRVLASPAIIDKGDDQSVYWGNESAKIKIIHDSNLQKTFVGQKVTYRLISLGFDVNKRLPVRLALMPSVEVLDDKKAIGYSTEKGWGSLVDI</sequence>
<dbReference type="EMBL" id="NEXD01000119">
    <property type="protein sequence ID" value="PSN83038.1"/>
    <property type="molecule type" value="Genomic_DNA"/>
</dbReference>
<evidence type="ECO:0000313" key="2">
    <source>
        <dbReference type="Proteomes" id="UP000240569"/>
    </source>
</evidence>
<organism evidence="1 2">
    <name type="scientific">Candidatus Marsarchaeota G1 archaeon BE_D</name>
    <dbReference type="NCBI Taxonomy" id="1978156"/>
    <lineage>
        <taxon>Archaea</taxon>
        <taxon>Candidatus Marsarchaeota</taxon>
        <taxon>Candidatus Marsarchaeota group 1</taxon>
    </lineage>
</organism>
<protein>
    <submittedName>
        <fullName evidence="1">CRISPR-associated protein Cmr3</fullName>
    </submittedName>
</protein>
<evidence type="ECO:0000313" key="1">
    <source>
        <dbReference type="EMBL" id="PSN83038.1"/>
    </source>
</evidence>
<dbReference type="InterPro" id="IPR019117">
    <property type="entry name" value="CRISPR-assoc_protein_Cmr3"/>
</dbReference>
<reference evidence="1 2" key="1">
    <citation type="submission" date="2017-04" db="EMBL/GenBank/DDBJ databases">
        <title>Novel microbial lineages endemic to geothermal iron-oxide mats fill important gaps in the evolutionary history of Archaea.</title>
        <authorList>
            <person name="Jay Z.J."/>
            <person name="Beam J.P."/>
            <person name="Dlakic M."/>
            <person name="Rusch D.B."/>
            <person name="Kozubal M.A."/>
            <person name="Inskeep W.P."/>
        </authorList>
    </citation>
    <scope>NUCLEOTIDE SEQUENCE [LARGE SCALE GENOMIC DNA]</scope>
    <source>
        <strain evidence="1">BE_D</strain>
    </source>
</reference>
<dbReference type="Proteomes" id="UP000240569">
    <property type="component" value="Unassembled WGS sequence"/>
</dbReference>
<name>A0A2R6A9N1_9ARCH</name>
<proteinExistence type="predicted"/>
<dbReference type="AlphaFoldDB" id="A0A2R6A9N1"/>
<gene>
    <name evidence="1" type="ORF">B9Q02_10980</name>
</gene>
<accession>A0A2R6A9N1</accession>
<dbReference type="Pfam" id="PF09700">
    <property type="entry name" value="Cas_Cmr3"/>
    <property type="match status" value="1"/>
</dbReference>
<comment type="caution">
    <text evidence="1">The sequence shown here is derived from an EMBL/GenBank/DDBJ whole genome shotgun (WGS) entry which is preliminary data.</text>
</comment>